<dbReference type="PRINTS" id="PR00038">
    <property type="entry name" value="HTHLUXR"/>
</dbReference>
<dbReference type="InterPro" id="IPR016032">
    <property type="entry name" value="Sig_transdc_resp-reg_C-effctor"/>
</dbReference>
<dbReference type="EMBL" id="BAABDM010000005">
    <property type="protein sequence ID" value="GAA4100107.1"/>
    <property type="molecule type" value="Genomic_DNA"/>
</dbReference>
<keyword evidence="2" id="KW-0238">DNA-binding</keyword>
<accession>A0ABP7WZN9</accession>
<keyword evidence="6" id="KW-1185">Reference proteome</keyword>
<dbReference type="InterPro" id="IPR027417">
    <property type="entry name" value="P-loop_NTPase"/>
</dbReference>
<dbReference type="PANTHER" id="PTHR44688:SF16">
    <property type="entry name" value="DNA-BINDING TRANSCRIPTIONAL ACTIVATOR DEVR_DOSR"/>
    <property type="match status" value="1"/>
</dbReference>
<dbReference type="InterPro" id="IPR049945">
    <property type="entry name" value="AAA_22"/>
</dbReference>
<dbReference type="PANTHER" id="PTHR44688">
    <property type="entry name" value="DNA-BINDING TRANSCRIPTIONAL ACTIVATOR DEVR_DOSR"/>
    <property type="match status" value="1"/>
</dbReference>
<dbReference type="InterPro" id="IPR011990">
    <property type="entry name" value="TPR-like_helical_dom_sf"/>
</dbReference>
<dbReference type="Gene3D" id="3.40.50.300">
    <property type="entry name" value="P-loop containing nucleotide triphosphate hydrolases"/>
    <property type="match status" value="1"/>
</dbReference>
<dbReference type="InterPro" id="IPR036388">
    <property type="entry name" value="WH-like_DNA-bd_sf"/>
</dbReference>
<dbReference type="CDD" id="cd06170">
    <property type="entry name" value="LuxR_C_like"/>
    <property type="match status" value="1"/>
</dbReference>
<protein>
    <submittedName>
        <fullName evidence="5">LuxR C-terminal-related transcriptional regulator</fullName>
    </submittedName>
</protein>
<organism evidence="5 6">
    <name type="scientific">Zhongshania borealis</name>
    <dbReference type="NCBI Taxonomy" id="889488"/>
    <lineage>
        <taxon>Bacteria</taxon>
        <taxon>Pseudomonadati</taxon>
        <taxon>Pseudomonadota</taxon>
        <taxon>Gammaproteobacteria</taxon>
        <taxon>Cellvibrionales</taxon>
        <taxon>Spongiibacteraceae</taxon>
        <taxon>Zhongshania</taxon>
    </lineage>
</organism>
<feature type="domain" description="HTH luxR-type" evidence="4">
    <location>
        <begin position="838"/>
        <end position="903"/>
    </location>
</feature>
<dbReference type="Gene3D" id="1.10.10.10">
    <property type="entry name" value="Winged helix-like DNA-binding domain superfamily/Winged helix DNA-binding domain"/>
    <property type="match status" value="1"/>
</dbReference>
<keyword evidence="3" id="KW-0804">Transcription</keyword>
<evidence type="ECO:0000313" key="5">
    <source>
        <dbReference type="EMBL" id="GAA4100107.1"/>
    </source>
</evidence>
<dbReference type="SMART" id="SM00421">
    <property type="entry name" value="HTH_LUXR"/>
    <property type="match status" value="1"/>
</dbReference>
<evidence type="ECO:0000256" key="1">
    <source>
        <dbReference type="ARBA" id="ARBA00023015"/>
    </source>
</evidence>
<evidence type="ECO:0000313" key="6">
    <source>
        <dbReference type="Proteomes" id="UP001500392"/>
    </source>
</evidence>
<proteinExistence type="predicted"/>
<dbReference type="SUPFAM" id="SSF52540">
    <property type="entry name" value="P-loop containing nucleoside triphosphate hydrolases"/>
    <property type="match status" value="1"/>
</dbReference>
<dbReference type="PROSITE" id="PS00622">
    <property type="entry name" value="HTH_LUXR_1"/>
    <property type="match status" value="1"/>
</dbReference>
<name>A0ABP7WZN9_9GAMM</name>
<evidence type="ECO:0000259" key="4">
    <source>
        <dbReference type="PROSITE" id="PS50043"/>
    </source>
</evidence>
<dbReference type="Pfam" id="PF00196">
    <property type="entry name" value="GerE"/>
    <property type="match status" value="1"/>
</dbReference>
<keyword evidence="1" id="KW-0805">Transcription regulation</keyword>
<reference evidence="6" key="1">
    <citation type="journal article" date="2019" name="Int. J. Syst. Evol. Microbiol.">
        <title>The Global Catalogue of Microorganisms (GCM) 10K type strain sequencing project: providing services to taxonomists for standard genome sequencing and annotation.</title>
        <authorList>
            <consortium name="The Broad Institute Genomics Platform"/>
            <consortium name="The Broad Institute Genome Sequencing Center for Infectious Disease"/>
            <person name="Wu L."/>
            <person name="Ma J."/>
        </authorList>
    </citation>
    <scope>NUCLEOTIDE SEQUENCE [LARGE SCALE GENOMIC DNA]</scope>
    <source>
        <strain evidence="6">JCM 17304</strain>
    </source>
</reference>
<dbReference type="InterPro" id="IPR059106">
    <property type="entry name" value="WHD_MalT"/>
</dbReference>
<dbReference type="Gene3D" id="1.25.40.10">
    <property type="entry name" value="Tetratricopeptide repeat domain"/>
    <property type="match status" value="1"/>
</dbReference>
<gene>
    <name evidence="5" type="ORF">GCM10022414_26910</name>
</gene>
<comment type="caution">
    <text evidence="5">The sequence shown here is derived from an EMBL/GenBank/DDBJ whole genome shotgun (WGS) entry which is preliminary data.</text>
</comment>
<evidence type="ECO:0000256" key="2">
    <source>
        <dbReference type="ARBA" id="ARBA00023125"/>
    </source>
</evidence>
<dbReference type="SUPFAM" id="SSF46894">
    <property type="entry name" value="C-terminal effector domain of the bipartite response regulators"/>
    <property type="match status" value="1"/>
</dbReference>
<dbReference type="RefSeq" id="WP_344936884.1">
    <property type="nucleotide sequence ID" value="NZ_BAABDM010000005.1"/>
</dbReference>
<dbReference type="Pfam" id="PF25873">
    <property type="entry name" value="WHD_MalT"/>
    <property type="match status" value="1"/>
</dbReference>
<sequence>MQSSVATLSHFRPLLDTAQLVSRECGQDALNALFKSPKKLVYLEAAPGYGKSCVMTQLYELVAEQQSVAWFALSAEHSEPRMLLKAIAQATQHAIPGAGRAAEALMSASDSVELSVVVSILINELHTAKQDAVLFLDNLEHAMDADALAMLADIVENTHQQIKFVFASRAILPPCFERLRPYGQLCHIPQEAFRLSLLEASSLMKRRYGIELPGDQVNLLLSQIDAWPLALNLYCESVELDSLFKPEVLEHKRFVDACRAYFETEVHADCSPQRWMCLLELAQLNVITEALCDYLHIDCRSVVAESLGYNQFLFPLDTDKAHRFHQLFLRFLRAHSAEIAPQRITEIHALAFDCSYEEGNYQEAIFHALESQSWQKVVRAIEFFRLEIMTHNQLLPAAGWIAQLPVDIVKTRPKLLLTLSWSYALQGAREAAAHYLSEIDSAGAASLRESEEHDIELELDALNCVIKVCRGRYDELVELCERYSPQDIDASNIFRNVQTACLVYALFSSGHHDEAHRLAVKVESGGDQMNLLALAYRRIFRGMAYRLDGRLRQARAEYEHSMRIAATMVDDPLMRFSVADALLSEIHYEWGELDEAKRYLPLHAVLEKESVTVEPIIAAYLTSARIAADEGALEVALDILAQGESYGCREGYDRVIASMLGERVILLLRQNNIGAVTAIVAELDKLAEIRSQRGSIALVWSDIEYHRGISVVLLEQRQGVNKQALTVLAELAEKAQRASRVLELVKITMLEAVSYEQSGKHKTALRKAAQAIGLASEGMLLRSFCGLGDELIAMLCKALKAWDSMQESVTWSGDAAYISRLKNRFAVPEVGALVQAGDMDAVEQLSAKDTALLRYLGEGLKNREIAQAMSLSENTIAWHLKNLYGKLHASNRTSAVNIARQLRLI</sequence>
<dbReference type="Proteomes" id="UP001500392">
    <property type="component" value="Unassembled WGS sequence"/>
</dbReference>
<dbReference type="PROSITE" id="PS50043">
    <property type="entry name" value="HTH_LUXR_2"/>
    <property type="match status" value="1"/>
</dbReference>
<dbReference type="InterPro" id="IPR041617">
    <property type="entry name" value="TPR_MalT"/>
</dbReference>
<evidence type="ECO:0000256" key="3">
    <source>
        <dbReference type="ARBA" id="ARBA00023163"/>
    </source>
</evidence>
<dbReference type="Pfam" id="PF13401">
    <property type="entry name" value="AAA_22"/>
    <property type="match status" value="1"/>
</dbReference>
<dbReference type="InterPro" id="IPR000792">
    <property type="entry name" value="Tscrpt_reg_LuxR_C"/>
</dbReference>
<dbReference type="Pfam" id="PF17874">
    <property type="entry name" value="TPR_MalT"/>
    <property type="match status" value="1"/>
</dbReference>